<dbReference type="AlphaFoldDB" id="A0A6C0NWG8"/>
<evidence type="ECO:0000313" key="3">
    <source>
        <dbReference type="Proteomes" id="UP000479114"/>
    </source>
</evidence>
<accession>A0A6C0NWG8</accession>
<name>A0A6C0NWG8_9BACL</name>
<feature type="domain" description="ChrR-like cupin" evidence="1">
    <location>
        <begin position="22"/>
        <end position="128"/>
    </location>
</feature>
<dbReference type="EMBL" id="CP048286">
    <property type="protein sequence ID" value="QHW30547.1"/>
    <property type="molecule type" value="Genomic_DNA"/>
</dbReference>
<dbReference type="InterPro" id="IPR011051">
    <property type="entry name" value="RmlC_Cupin_sf"/>
</dbReference>
<evidence type="ECO:0000313" key="2">
    <source>
        <dbReference type="EMBL" id="QHW30547.1"/>
    </source>
</evidence>
<reference evidence="2 3" key="1">
    <citation type="submission" date="2020-02" db="EMBL/GenBank/DDBJ databases">
        <title>Paenibacillus sp. nov., isolated from rhizosphere soil of tomato.</title>
        <authorList>
            <person name="Weon H.-Y."/>
            <person name="Lee S.A."/>
        </authorList>
    </citation>
    <scope>NUCLEOTIDE SEQUENCE [LARGE SCALE GENOMIC DNA]</scope>
    <source>
        <strain evidence="2 3">14171R-81</strain>
    </source>
</reference>
<dbReference type="CDD" id="cd20302">
    <property type="entry name" value="cupin_DAD"/>
    <property type="match status" value="1"/>
</dbReference>
<gene>
    <name evidence="2" type="ORF">GZH47_06555</name>
</gene>
<dbReference type="Proteomes" id="UP000479114">
    <property type="component" value="Chromosome"/>
</dbReference>
<dbReference type="InterPro" id="IPR014710">
    <property type="entry name" value="RmlC-like_jellyroll"/>
</dbReference>
<dbReference type="Pfam" id="PF12973">
    <property type="entry name" value="Cupin_7"/>
    <property type="match status" value="1"/>
</dbReference>
<dbReference type="InterPro" id="IPR025979">
    <property type="entry name" value="ChrR-like_cupin_dom"/>
</dbReference>
<dbReference type="KEGG" id="prz:GZH47_06555"/>
<proteinExistence type="predicted"/>
<evidence type="ECO:0000259" key="1">
    <source>
        <dbReference type="Pfam" id="PF12973"/>
    </source>
</evidence>
<dbReference type="Gene3D" id="2.60.120.10">
    <property type="entry name" value="Jelly Rolls"/>
    <property type="match status" value="1"/>
</dbReference>
<dbReference type="RefSeq" id="WP_162639318.1">
    <property type="nucleotide sequence ID" value="NZ_CP048286.1"/>
</dbReference>
<dbReference type="SUPFAM" id="SSF51182">
    <property type="entry name" value="RmlC-like cupins"/>
    <property type="match status" value="1"/>
</dbReference>
<sequence length="167" mass="19139">MNEIIKESVIKLAEAFQFPERVLHGEDLPWVPFDSGENVNCYFKPLRFDLSTGTWIYLFRIKGNRTLGRHRHTGGSVIGFNIEGEWGYEGRTWTAKPGTFVFEPPGDIHTLITGAQEVTTLFILSGSLQYFDEDNRIIGQDDVYTVLQKYQDYCSANGIAFREDLIY</sequence>
<protein>
    <submittedName>
        <fullName evidence="2">Cupin</fullName>
    </submittedName>
</protein>
<keyword evidence="3" id="KW-1185">Reference proteome</keyword>
<organism evidence="2 3">
    <name type="scientific">Paenibacillus rhizovicinus</name>
    <dbReference type="NCBI Taxonomy" id="2704463"/>
    <lineage>
        <taxon>Bacteria</taxon>
        <taxon>Bacillati</taxon>
        <taxon>Bacillota</taxon>
        <taxon>Bacilli</taxon>
        <taxon>Bacillales</taxon>
        <taxon>Paenibacillaceae</taxon>
        <taxon>Paenibacillus</taxon>
    </lineage>
</organism>